<evidence type="ECO:0000259" key="12">
    <source>
        <dbReference type="PROSITE" id="PS50262"/>
    </source>
</evidence>
<dbReference type="OrthoDB" id="10044919at2759"/>
<evidence type="ECO:0000256" key="2">
    <source>
        <dbReference type="ARBA" id="ARBA00022475"/>
    </source>
</evidence>
<feature type="region of interest" description="Disordered" evidence="10">
    <location>
        <begin position="384"/>
        <end position="417"/>
    </location>
</feature>
<comment type="subcellular location">
    <subcellularLocation>
        <location evidence="1">Cell membrane</location>
        <topology evidence="1">Multi-pass membrane protein</topology>
    </subcellularLocation>
</comment>
<feature type="domain" description="G-protein coupled receptors family 1 profile" evidence="12">
    <location>
        <begin position="71"/>
        <end position="358"/>
    </location>
</feature>
<reference evidence="14" key="1">
    <citation type="submission" date="2017-01" db="EMBL/GenBank/DDBJ databases">
        <title>Comparative genomics of anhydrobiosis in the tardigrade Hypsibius dujardini.</title>
        <authorList>
            <person name="Yoshida Y."/>
            <person name="Koutsovoulos G."/>
            <person name="Laetsch D."/>
            <person name="Stevens L."/>
            <person name="Kumar S."/>
            <person name="Horikawa D."/>
            <person name="Ishino K."/>
            <person name="Komine S."/>
            <person name="Tomita M."/>
            <person name="Blaxter M."/>
            <person name="Arakawa K."/>
        </authorList>
    </citation>
    <scope>NUCLEOTIDE SEQUENCE [LARGE SCALE GENOMIC DNA]</scope>
    <source>
        <strain evidence="14">Z151</strain>
    </source>
</reference>
<comment type="caution">
    <text evidence="13">The sequence shown here is derived from an EMBL/GenBank/DDBJ whole genome shotgun (WGS) entry which is preliminary data.</text>
</comment>
<organism evidence="13 14">
    <name type="scientific">Hypsibius exemplaris</name>
    <name type="common">Freshwater tardigrade</name>
    <dbReference type="NCBI Taxonomy" id="2072580"/>
    <lineage>
        <taxon>Eukaryota</taxon>
        <taxon>Metazoa</taxon>
        <taxon>Ecdysozoa</taxon>
        <taxon>Tardigrada</taxon>
        <taxon>Eutardigrada</taxon>
        <taxon>Parachela</taxon>
        <taxon>Hypsibioidea</taxon>
        <taxon>Hypsibiidae</taxon>
        <taxon>Hypsibius</taxon>
    </lineage>
</organism>
<evidence type="ECO:0000256" key="10">
    <source>
        <dbReference type="SAM" id="MobiDB-lite"/>
    </source>
</evidence>
<dbReference type="PRINTS" id="PR00237">
    <property type="entry name" value="GPCRRHODOPSN"/>
</dbReference>
<dbReference type="InterPro" id="IPR000276">
    <property type="entry name" value="GPCR_Rhodpsn"/>
</dbReference>
<evidence type="ECO:0000256" key="8">
    <source>
        <dbReference type="ARBA" id="ARBA00023224"/>
    </source>
</evidence>
<dbReference type="Proteomes" id="UP000192578">
    <property type="component" value="Unassembled WGS sequence"/>
</dbReference>
<feature type="region of interest" description="Disordered" evidence="10">
    <location>
        <begin position="260"/>
        <end position="292"/>
    </location>
</feature>
<evidence type="ECO:0000256" key="6">
    <source>
        <dbReference type="ARBA" id="ARBA00023136"/>
    </source>
</evidence>
<keyword evidence="8 9" id="KW-0807">Transducer</keyword>
<dbReference type="EMBL" id="MTYJ01000331">
    <property type="protein sequence ID" value="OWA53586.1"/>
    <property type="molecule type" value="Genomic_DNA"/>
</dbReference>
<keyword evidence="2" id="KW-1003">Cell membrane</keyword>
<comment type="similarity">
    <text evidence="9">Belongs to the G-protein coupled receptor 1 family.</text>
</comment>
<keyword evidence="4 11" id="KW-1133">Transmembrane helix</keyword>
<feature type="transmembrane region" description="Helical" evidence="11">
    <location>
        <begin position="92"/>
        <end position="118"/>
    </location>
</feature>
<feature type="transmembrane region" description="Helical" evidence="11">
    <location>
        <begin position="308"/>
        <end position="332"/>
    </location>
</feature>
<evidence type="ECO:0000256" key="5">
    <source>
        <dbReference type="ARBA" id="ARBA00023040"/>
    </source>
</evidence>
<keyword evidence="5 9" id="KW-0297">G-protein coupled receptor</keyword>
<evidence type="ECO:0000256" key="1">
    <source>
        <dbReference type="ARBA" id="ARBA00004651"/>
    </source>
</evidence>
<dbReference type="CDD" id="cd00637">
    <property type="entry name" value="7tm_classA_rhodopsin-like"/>
    <property type="match status" value="1"/>
</dbReference>
<evidence type="ECO:0000256" key="11">
    <source>
        <dbReference type="SAM" id="Phobius"/>
    </source>
</evidence>
<dbReference type="Gene3D" id="1.20.1070.10">
    <property type="entry name" value="Rhodopsin 7-helix transmembrane proteins"/>
    <property type="match status" value="1"/>
</dbReference>
<gene>
    <name evidence="13" type="ORF">BV898_18008</name>
</gene>
<accession>A0A9X6RND8</accession>
<feature type="transmembrane region" description="Helical" evidence="11">
    <location>
        <begin position="218"/>
        <end position="241"/>
    </location>
</feature>
<dbReference type="GO" id="GO:0005886">
    <property type="term" value="C:plasma membrane"/>
    <property type="evidence" value="ECO:0007669"/>
    <property type="project" value="UniProtKB-SubCell"/>
</dbReference>
<protein>
    <submittedName>
        <fullName evidence="13">Melatonin receptor type 1B-B</fullName>
    </submittedName>
</protein>
<dbReference type="GO" id="GO:0004930">
    <property type="term" value="F:G protein-coupled receptor activity"/>
    <property type="evidence" value="ECO:0007669"/>
    <property type="project" value="UniProtKB-KW"/>
</dbReference>
<sequence length="440" mass="48546">MANHTSVLIDDGHLILNITIPQNPLSLNITIPQNPLSLNITIPENPLSLNPALQYFFVVCLALQGIFGTLGNVLVIGAVCIVPALRTTSNAFIINLSLADLLVTCVTQPSSLLGAILGEGFFNERHTACSVVGTLCAMGCIASTWNIFMISLNRFILICYFEHYERVYTKLRTLLMCAAVWLLIYLIELPNQTGWGDTRFSTVFYVCTFANHVHSYALFYIGVGVCLPVAGSFFCYLGIYLKVRNSSLVRNRILMKRETDAESSTQTNNPSAVGSKTRPSVDPIKNSNQQKQRQSLREFHKNVRVAKALFRVFVIFLIMWLPVAVLILMGQGTRVHPVWYILTVLMAHGNSSINCLVYALSLDHFRDGYLRLLGLRRCRPGAIGPDGRSNTLGGNSRVNGDASSVAGYNQSRRSTIQTEMGAAAVKAYRETSSHSGSTRD</sequence>
<evidence type="ECO:0000256" key="4">
    <source>
        <dbReference type="ARBA" id="ARBA00022989"/>
    </source>
</evidence>
<feature type="transmembrane region" description="Helical" evidence="11">
    <location>
        <begin position="55"/>
        <end position="85"/>
    </location>
</feature>
<dbReference type="PROSITE" id="PS00237">
    <property type="entry name" value="G_PROTEIN_RECEP_F1_1"/>
    <property type="match status" value="1"/>
</dbReference>
<keyword evidence="3 9" id="KW-0812">Transmembrane</keyword>
<keyword evidence="14" id="KW-1185">Reference proteome</keyword>
<dbReference type="PROSITE" id="PS50262">
    <property type="entry name" value="G_PROTEIN_RECEP_F1_2"/>
    <property type="match status" value="1"/>
</dbReference>
<feature type="transmembrane region" description="Helical" evidence="11">
    <location>
        <begin position="130"/>
        <end position="150"/>
    </location>
</feature>
<dbReference type="SUPFAM" id="SSF81321">
    <property type="entry name" value="Family A G protein-coupled receptor-like"/>
    <property type="match status" value="1"/>
</dbReference>
<dbReference type="SMART" id="SM01381">
    <property type="entry name" value="7TM_GPCR_Srsx"/>
    <property type="match status" value="1"/>
</dbReference>
<feature type="compositionally biased region" description="Polar residues" evidence="10">
    <location>
        <begin position="388"/>
        <end position="417"/>
    </location>
</feature>
<dbReference type="InterPro" id="IPR017452">
    <property type="entry name" value="GPCR_Rhodpsn_7TM"/>
</dbReference>
<feature type="compositionally biased region" description="Polar residues" evidence="10">
    <location>
        <begin position="262"/>
        <end position="278"/>
    </location>
</feature>
<proteinExistence type="inferred from homology"/>
<keyword evidence="7 9" id="KW-0675">Receptor</keyword>
<dbReference type="PANTHER" id="PTHR24228:SF75">
    <property type="entry name" value="G-PROTEIN COUPLED RECEPTORS FAMILY 1 PROFILE DOMAIN-CONTAINING PROTEIN"/>
    <property type="match status" value="1"/>
</dbReference>
<feature type="transmembrane region" description="Helical" evidence="11">
    <location>
        <begin position="338"/>
        <end position="361"/>
    </location>
</feature>
<dbReference type="PANTHER" id="PTHR24228">
    <property type="entry name" value="B2 BRADYKININ RECEPTOR/ANGIOTENSIN II RECEPTOR"/>
    <property type="match status" value="1"/>
</dbReference>
<dbReference type="AlphaFoldDB" id="A0A9X6RND8"/>
<dbReference type="Pfam" id="PF00001">
    <property type="entry name" value="7tm_1"/>
    <property type="match status" value="1"/>
</dbReference>
<keyword evidence="6 11" id="KW-0472">Membrane</keyword>
<evidence type="ECO:0000256" key="9">
    <source>
        <dbReference type="RuleBase" id="RU000688"/>
    </source>
</evidence>
<evidence type="ECO:0000313" key="13">
    <source>
        <dbReference type="EMBL" id="OWA53586.1"/>
    </source>
</evidence>
<evidence type="ECO:0000256" key="7">
    <source>
        <dbReference type="ARBA" id="ARBA00023170"/>
    </source>
</evidence>
<name>A0A9X6RND8_HYPEX</name>
<evidence type="ECO:0000256" key="3">
    <source>
        <dbReference type="ARBA" id="ARBA00022692"/>
    </source>
</evidence>
<evidence type="ECO:0000313" key="14">
    <source>
        <dbReference type="Proteomes" id="UP000192578"/>
    </source>
</evidence>
<feature type="transmembrane region" description="Helical" evidence="11">
    <location>
        <begin position="171"/>
        <end position="187"/>
    </location>
</feature>